<dbReference type="Proteomes" id="UP000077315">
    <property type="component" value="Unassembled WGS sequence"/>
</dbReference>
<dbReference type="RefSeq" id="XP_018289807.1">
    <property type="nucleotide sequence ID" value="XM_018442721.1"/>
</dbReference>
<dbReference type="InParanoid" id="A0A167M4G4"/>
<name>A0A167M4G4_PHYB8</name>
<dbReference type="OrthoDB" id="2260598at2759"/>
<reference evidence="2" key="1">
    <citation type="submission" date="2015-06" db="EMBL/GenBank/DDBJ databases">
        <title>Expansion of signal transduction pathways in fungi by whole-genome duplication.</title>
        <authorList>
            <consortium name="DOE Joint Genome Institute"/>
            <person name="Corrochano L.M."/>
            <person name="Kuo A."/>
            <person name="Marcet-Houben M."/>
            <person name="Polaino S."/>
            <person name="Salamov A."/>
            <person name="Villalobos J.M."/>
            <person name="Alvarez M.I."/>
            <person name="Avalos J."/>
            <person name="Benito E.P."/>
            <person name="Benoit I."/>
            <person name="Burger G."/>
            <person name="Camino L.P."/>
            <person name="Canovas D."/>
            <person name="Cerda-Olmedo E."/>
            <person name="Cheng J.-F."/>
            <person name="Dominguez A."/>
            <person name="Elias M."/>
            <person name="Eslava A.P."/>
            <person name="Glaser F."/>
            <person name="Grimwood J."/>
            <person name="Gutierrez G."/>
            <person name="Heitman J."/>
            <person name="Henrissat B."/>
            <person name="Iturriaga E.A."/>
            <person name="Lang B.F."/>
            <person name="Lavin J.L."/>
            <person name="Lee S."/>
            <person name="Li W."/>
            <person name="Lindquist E."/>
            <person name="Lopez-Garcia S."/>
            <person name="Luque E.M."/>
            <person name="Marcos A.T."/>
            <person name="Martin J."/>
            <person name="McCluskey K."/>
            <person name="Medina H.R."/>
            <person name="Miralles-Duran A."/>
            <person name="Miyazaki A."/>
            <person name="Munoz-Torres E."/>
            <person name="Oguiza J.A."/>
            <person name="Ohm R."/>
            <person name="Olmedo M."/>
            <person name="Orejas M."/>
            <person name="Ortiz-Castellanos L."/>
            <person name="Pisabarro A.G."/>
            <person name="Rodriguez-Romero J."/>
            <person name="Ruiz-Herrera J."/>
            <person name="Ruiz-Vazquez R."/>
            <person name="Sanz C."/>
            <person name="Schackwitz W."/>
            <person name="Schmutz J."/>
            <person name="Shahriari M."/>
            <person name="Shelest E."/>
            <person name="Silva-Franco F."/>
            <person name="Soanes D."/>
            <person name="Syed K."/>
            <person name="Tagua V.G."/>
            <person name="Talbot N.J."/>
            <person name="Thon M."/>
            <person name="De vries R.P."/>
            <person name="Wiebenga A."/>
            <person name="Yadav J.S."/>
            <person name="Braun E.L."/>
            <person name="Baker S."/>
            <person name="Garre V."/>
            <person name="Horwitz B."/>
            <person name="Torres-Martinez S."/>
            <person name="Idnurm A."/>
            <person name="Herrera-Estrella A."/>
            <person name="Gabaldon T."/>
            <person name="Grigoriev I.V."/>
        </authorList>
    </citation>
    <scope>NUCLEOTIDE SEQUENCE [LARGE SCALE GENOMIC DNA]</scope>
    <source>
        <strain evidence="2">NRRL 1555(-)</strain>
    </source>
</reference>
<feature type="non-terminal residue" evidence="1">
    <location>
        <position position="1"/>
    </location>
</feature>
<accession>A0A167M4G4</accession>
<gene>
    <name evidence="1" type="ORF">PHYBLDRAFT_72807</name>
</gene>
<dbReference type="STRING" id="763407.A0A167M4G4"/>
<dbReference type="EMBL" id="KV440985">
    <property type="protein sequence ID" value="OAD71767.1"/>
    <property type="molecule type" value="Genomic_DNA"/>
</dbReference>
<dbReference type="VEuPathDB" id="FungiDB:PHYBLDRAFT_72807"/>
<dbReference type="AlphaFoldDB" id="A0A167M4G4"/>
<keyword evidence="2" id="KW-1185">Reference proteome</keyword>
<protein>
    <submittedName>
        <fullName evidence="1">Uncharacterized protein</fullName>
    </submittedName>
</protein>
<proteinExistence type="predicted"/>
<sequence>SIGNRPSRPSHWKKFWNSVLQAAAEHRNFCYKKWCRACGTDRIHWWDKHLKVQAEFRHQVQSSKRQSWHAFCKSMEQDFSKATSKIKQLKRQQQPQHMFQHSDGPATAATIMCEHLASVYSGSILSDQRPPPPLHSTSLPFASANSPFVSSVVEGCMQFMPNCKAPGPDHIRAEMLKVIQPQIAPLLSLLFTICWQWSYVPVIWRQAQVFPIYKKGDPSIAANY</sequence>
<organism evidence="1 2">
    <name type="scientific">Phycomyces blakesleeanus (strain ATCC 8743b / DSM 1359 / FGSC 10004 / NBRC 33097 / NRRL 1555)</name>
    <dbReference type="NCBI Taxonomy" id="763407"/>
    <lineage>
        <taxon>Eukaryota</taxon>
        <taxon>Fungi</taxon>
        <taxon>Fungi incertae sedis</taxon>
        <taxon>Mucoromycota</taxon>
        <taxon>Mucoromycotina</taxon>
        <taxon>Mucoromycetes</taxon>
        <taxon>Mucorales</taxon>
        <taxon>Phycomycetaceae</taxon>
        <taxon>Phycomyces</taxon>
    </lineage>
</organism>
<dbReference type="GeneID" id="29003627"/>
<evidence type="ECO:0000313" key="2">
    <source>
        <dbReference type="Proteomes" id="UP000077315"/>
    </source>
</evidence>
<dbReference type="PANTHER" id="PTHR19446">
    <property type="entry name" value="REVERSE TRANSCRIPTASES"/>
    <property type="match status" value="1"/>
</dbReference>
<evidence type="ECO:0000313" key="1">
    <source>
        <dbReference type="EMBL" id="OAD71767.1"/>
    </source>
</evidence>